<gene>
    <name evidence="3" type="ORF">PFX98_00480</name>
</gene>
<dbReference type="InterPro" id="IPR035992">
    <property type="entry name" value="Ricin_B-like_lectins"/>
</dbReference>
<dbReference type="InterPro" id="IPR021862">
    <property type="entry name" value="DUF3472"/>
</dbReference>
<dbReference type="CDD" id="cd00161">
    <property type="entry name" value="beta-trefoil_Ricin-like"/>
    <property type="match status" value="1"/>
</dbReference>
<dbReference type="Pfam" id="PF14200">
    <property type="entry name" value="RicinB_lectin_2"/>
    <property type="match status" value="2"/>
</dbReference>
<dbReference type="Gene3D" id="2.80.10.50">
    <property type="match status" value="2"/>
</dbReference>
<evidence type="ECO:0000256" key="1">
    <source>
        <dbReference type="SAM" id="SignalP"/>
    </source>
</evidence>
<dbReference type="Proteomes" id="UP001177769">
    <property type="component" value="Chromosome"/>
</dbReference>
<dbReference type="InterPro" id="IPR000772">
    <property type="entry name" value="Ricin_B_lectin"/>
</dbReference>
<feature type="signal peptide" evidence="1">
    <location>
        <begin position="1"/>
        <end position="26"/>
    </location>
</feature>
<dbReference type="PROSITE" id="PS50231">
    <property type="entry name" value="RICIN_B_LECTIN"/>
    <property type="match status" value="1"/>
</dbReference>
<evidence type="ECO:0000313" key="3">
    <source>
        <dbReference type="EMBL" id="WIT12113.1"/>
    </source>
</evidence>
<dbReference type="KEGG" id="pais:PFX98_00480"/>
<proteinExistence type="predicted"/>
<dbReference type="EMBL" id="CP116346">
    <property type="protein sequence ID" value="WIT12113.1"/>
    <property type="molecule type" value="Genomic_DNA"/>
</dbReference>
<keyword evidence="4" id="KW-1185">Reference proteome</keyword>
<protein>
    <submittedName>
        <fullName evidence="3">RICIN domain-containing protein</fullName>
    </submittedName>
</protein>
<reference evidence="3" key="1">
    <citation type="submission" date="2023-01" db="EMBL/GenBank/DDBJ databases">
        <title>Whole genome sequence of Paucibacter sp. S2-9 isolated from pond sediment.</title>
        <authorList>
            <person name="Jung J.Y."/>
        </authorList>
    </citation>
    <scope>NUCLEOTIDE SEQUENCE</scope>
    <source>
        <strain evidence="3">S2-9</strain>
    </source>
</reference>
<evidence type="ECO:0000313" key="4">
    <source>
        <dbReference type="Proteomes" id="UP001177769"/>
    </source>
</evidence>
<dbReference type="RefSeq" id="WP_285233203.1">
    <property type="nucleotide sequence ID" value="NZ_CP116346.1"/>
</dbReference>
<organism evidence="3 4">
    <name type="scientific">Paucibacter sediminis</name>
    <dbReference type="NCBI Taxonomy" id="3019553"/>
    <lineage>
        <taxon>Bacteria</taxon>
        <taxon>Pseudomonadati</taxon>
        <taxon>Pseudomonadota</taxon>
        <taxon>Betaproteobacteria</taxon>
        <taxon>Burkholderiales</taxon>
        <taxon>Sphaerotilaceae</taxon>
        <taxon>Roseateles</taxon>
    </lineage>
</organism>
<dbReference type="SUPFAM" id="SSF50370">
    <property type="entry name" value="Ricin B-like lectins"/>
    <property type="match status" value="2"/>
</dbReference>
<sequence length="570" mass="59693">MSASFQTSTRLAALAALASLSALLTACGGGGTAANTPERAAQAPAARALAAGSEQQQPDCPAGSIVTALTPDAGVARVGSVYSSSLYDPAIESGNQTHQPRRLKVRVTLDGQPVAGCTVRWEPRDGELKSGWVFPDSPLTDAYGRASAWWTAGSQLKQALDISIRRADGSGASAVITGEAKKHQTRANSIHINWSSPAWDRFSAEVTPLTWEPTTYYEVIGFNGGYGGVQSHQLLFSLWDVNGISPEVIDPGISSCSNFGGEGTGIKCESPFKPAVNVAYRFELELAAAPGGKQDVSMYFTDTGTGLRQKLATMRLPKPLAQAGAYGFVEDWSKQGNDCLDNKVRAASYAQVRYRDAASGQWVEVHKAKGTAVYTPDHNEICSNYQFAYENGRFKLSTGGTAVGQPLNLPGGPRSVPMPWEAAPPPKPFSLGLNTLVNLGSAGMALDVVAGGTSPGTNVEAYPLHGGAAQQWDISVVRPGVYKLINPRSGLALDVAGTAVGSNVDIYTANGSAAQEWNIVQIRPGVYALINVGSGLALDIAGGSMAAGANVLAWTPGEGPTQEWQINALP</sequence>
<feature type="domain" description="Ricin B lectin" evidence="2">
    <location>
        <begin position="434"/>
        <end position="567"/>
    </location>
</feature>
<accession>A0AA95SLD9</accession>
<feature type="chain" id="PRO_5041650708" evidence="1">
    <location>
        <begin position="27"/>
        <end position="570"/>
    </location>
</feature>
<dbReference type="AlphaFoldDB" id="A0AA95SLD9"/>
<dbReference type="Pfam" id="PF11958">
    <property type="entry name" value="DUF3472"/>
    <property type="match status" value="1"/>
</dbReference>
<keyword evidence="1" id="KW-0732">Signal</keyword>
<evidence type="ECO:0000259" key="2">
    <source>
        <dbReference type="SMART" id="SM00458"/>
    </source>
</evidence>
<name>A0AA95SLD9_9BURK</name>
<dbReference type="SMART" id="SM00458">
    <property type="entry name" value="RICIN"/>
    <property type="match status" value="1"/>
</dbReference>